<name>A0A7W8FFI2_9BACT</name>
<feature type="region of interest" description="Disordered" evidence="1">
    <location>
        <begin position="497"/>
        <end position="530"/>
    </location>
</feature>
<protein>
    <recommendedName>
        <fullName evidence="4">Large polyvalent protein associated domain-containing protein</fullName>
    </recommendedName>
</protein>
<proteinExistence type="predicted"/>
<reference evidence="2 3" key="1">
    <citation type="submission" date="2020-08" db="EMBL/GenBank/DDBJ databases">
        <title>Genomic Encyclopedia of Type Strains, Phase IV (KMG-IV): sequencing the most valuable type-strain genomes for metagenomic binning, comparative biology and taxonomic classification.</title>
        <authorList>
            <person name="Goeker M."/>
        </authorList>
    </citation>
    <scope>NUCLEOTIDE SEQUENCE [LARGE SCALE GENOMIC DNA]</scope>
    <source>
        <strain evidence="2 3">DSM 11275</strain>
    </source>
</reference>
<dbReference type="EMBL" id="JACHGO010000005">
    <property type="protein sequence ID" value="MBB5143958.1"/>
    <property type="molecule type" value="Genomic_DNA"/>
</dbReference>
<evidence type="ECO:0000313" key="2">
    <source>
        <dbReference type="EMBL" id="MBB5143958.1"/>
    </source>
</evidence>
<organism evidence="2 3">
    <name type="scientific">Desulfovibrio intestinalis</name>
    <dbReference type="NCBI Taxonomy" id="58621"/>
    <lineage>
        <taxon>Bacteria</taxon>
        <taxon>Pseudomonadati</taxon>
        <taxon>Thermodesulfobacteriota</taxon>
        <taxon>Desulfovibrionia</taxon>
        <taxon>Desulfovibrionales</taxon>
        <taxon>Desulfovibrionaceae</taxon>
        <taxon>Desulfovibrio</taxon>
    </lineage>
</organism>
<comment type="caution">
    <text evidence="2">The sequence shown here is derived from an EMBL/GenBank/DDBJ whole genome shotgun (WGS) entry which is preliminary data.</text>
</comment>
<gene>
    <name evidence="2" type="ORF">HNQ38_002058</name>
</gene>
<dbReference type="AlphaFoldDB" id="A0A7W8FFI2"/>
<evidence type="ECO:0008006" key="4">
    <source>
        <dbReference type="Google" id="ProtNLM"/>
    </source>
</evidence>
<sequence length="771" mass="84639">MPLYTKPRVNPIAFDESTDWLKPTLGEYLSTAAADAIHDLPSVAIADQSEMYALASQAAGISTEEDESGFPVVTYSKQRPEILDKDSQAQRIKDAGLEQDLKPQDGYNAAMLDVIIERKREEVQRRAVRQAAPDAWAPLGLATGLGTSLIDPINIASAFFPVVGEARALSLLGKASGAWGRAGVRAGIGAVEGAVGAAVVEPLIAVTRFQEQADYDKTEALINIGFGAIFGAALQPTAGAIGDHLRAKSGQRQPWELTAPTSDTIALKDAHAQEIHDARLETSSSLDNARLSQEAHAAAAIFDARARAWSHDLQRPVQEFYDIYKPEYRAGNGTLDEDALTHAMYRNRAPSLQAFIDEVLAGTPQDKKSYIGIGPVDRADTPEFHGSEIMLASDQVRHIRKDHPDFSEWGRIPEAVTQGEITALGNNRVTGGPAYAFVLPGNEEKALAVFAAPMRTKEGNRLRVLTAFEDSKKGVENWIEEQKKKAAIYQSAEEITAYPDRENGLPSGSDDPLEKNISSPDAKGNTASQPRAAVTFDADGKAVIEFFATSDFSSAPHELYHVFRREMAQTAAHPEAPARVREDWAKIEEFVGAEPGQKWTREMEEKFARAGEQFLLEGKAPAPQLQTVFEKLRQWFLELYANADAAGLQITDEMHTIFGNMLTTPMKDGDKAFRYALGSMMTRSFVEDVDTRLPSQPDLDGKPLEAVQALSDEAVKDLDAQWRQVQEAHPDLKDVVGEAYREDVNMAEMEMAEAHRRKEILAEIAQCETRR</sequence>
<evidence type="ECO:0000256" key="1">
    <source>
        <dbReference type="SAM" id="MobiDB-lite"/>
    </source>
</evidence>
<evidence type="ECO:0000313" key="3">
    <source>
        <dbReference type="Proteomes" id="UP000539075"/>
    </source>
</evidence>
<keyword evidence="3" id="KW-1185">Reference proteome</keyword>
<dbReference type="Proteomes" id="UP000539075">
    <property type="component" value="Unassembled WGS sequence"/>
</dbReference>
<accession>A0A7W8FFI2</accession>
<dbReference type="RefSeq" id="WP_183719958.1">
    <property type="nucleotide sequence ID" value="NZ_JACHGO010000005.1"/>
</dbReference>